<evidence type="ECO:0000313" key="16">
    <source>
        <dbReference type="Proteomes" id="UP000431269"/>
    </source>
</evidence>
<accession>A0A6I6MJF0</accession>
<dbReference type="GO" id="GO:0008955">
    <property type="term" value="F:peptidoglycan glycosyltransferase activity"/>
    <property type="evidence" value="ECO:0007669"/>
    <property type="project" value="UniProtKB-EC"/>
</dbReference>
<dbReference type="Gene3D" id="3.40.710.10">
    <property type="entry name" value="DD-peptidase/beta-lactamase superfamily"/>
    <property type="match status" value="1"/>
</dbReference>
<evidence type="ECO:0000259" key="14">
    <source>
        <dbReference type="Pfam" id="PF06832"/>
    </source>
</evidence>
<dbReference type="GO" id="GO:0006508">
    <property type="term" value="P:proteolysis"/>
    <property type="evidence" value="ECO:0007669"/>
    <property type="project" value="UniProtKB-KW"/>
</dbReference>
<keyword evidence="9" id="KW-0511">Multifunctional enzyme</keyword>
<evidence type="ECO:0000259" key="12">
    <source>
        <dbReference type="Pfam" id="PF00905"/>
    </source>
</evidence>
<keyword evidence="16" id="KW-1185">Reference proteome</keyword>
<dbReference type="KEGG" id="tsv:DSM104635_00817"/>
<evidence type="ECO:0000256" key="7">
    <source>
        <dbReference type="ARBA" id="ARBA00022679"/>
    </source>
</evidence>
<sequence length="687" mass="74896">MKRGPRAPLPLTPSGKRWAWVLLVFMLTLFSLDQIFPPPLARVRDVSPVVVDRNGEWLMAFTTRQGTWRLEARLDEIDPEFQRRLVAIEDARFWWHPGVDPIALTRASVSYARAGRVTQGGSTITMQLARLLEPRPRTIGSKLIEIVRAIQIESRMSKREILAAYLTMAPYGGNLEGVRAASRAYFQRDPQWLDDAEMALLIALPQAPEARRPDRHPQAARAARDRVLGMFVSAGLINQRRADEGREIAIPARAPFPYSAPHAAQALVAERPGEGVIVSSLDATLQRDLEALARRHAAGLERDAQIAMIAVRLEDRTVRARVGGAGRERAGGYIDMTRAIRSPGSALKPFLYAIAFDEGMAAPETLVRDAPRRFGGYLPENFDRRFHGDVTLEDALRHSLNLPAVATLERIGAGRFHAALTRAGADVRLPRRADAEPGLALALGGVGMTLEDLVQLYAALGDEGQARPLVTDNLARFSFSRRFVRAETAERVLEILATSPHPAGRAPSQVALNAPRVAFKTGTSYGFRDAWSVGVSNGYAIGVWVGRPDGAPRPGATGRSEALPVLFEAFDLLGGPGEQLLASEQHEPVAPALTRFETEREGLSILFPPSGAEVLVLDYGAEARGLSLSARGGRAPLTWYAEGQRVSSEETSGRAIWRPAAPGFYDVTVVDADGQSVSTRVRIRSSG</sequence>
<keyword evidence="8" id="KW-0378">Hydrolase</keyword>
<dbReference type="Proteomes" id="UP000431269">
    <property type="component" value="Chromosome"/>
</dbReference>
<dbReference type="GO" id="GO:0008658">
    <property type="term" value="F:penicillin binding"/>
    <property type="evidence" value="ECO:0007669"/>
    <property type="project" value="InterPro"/>
</dbReference>
<keyword evidence="6" id="KW-0328">Glycosyltransferase</keyword>
<reference evidence="16" key="1">
    <citation type="submission" date="2019-12" db="EMBL/GenBank/DDBJ databases">
        <title>Complete genome of Terracaulis silvestris 0127_4.</title>
        <authorList>
            <person name="Vieira S."/>
            <person name="Riedel T."/>
            <person name="Sproer C."/>
            <person name="Pascual J."/>
            <person name="Boedeker C."/>
            <person name="Overmann J."/>
        </authorList>
    </citation>
    <scope>NUCLEOTIDE SEQUENCE [LARGE SCALE GENOMIC DNA]</scope>
    <source>
        <strain evidence="16">0127_4</strain>
    </source>
</reference>
<name>A0A6I6MJF0_9CAUL</name>
<dbReference type="GO" id="GO:0030288">
    <property type="term" value="C:outer membrane-bounded periplasmic space"/>
    <property type="evidence" value="ECO:0007669"/>
    <property type="project" value="TreeGrafter"/>
</dbReference>
<evidence type="ECO:0000256" key="2">
    <source>
        <dbReference type="ARBA" id="ARBA00007090"/>
    </source>
</evidence>
<organism evidence="15 16">
    <name type="scientific">Terricaulis silvestris</name>
    <dbReference type="NCBI Taxonomy" id="2686094"/>
    <lineage>
        <taxon>Bacteria</taxon>
        <taxon>Pseudomonadati</taxon>
        <taxon>Pseudomonadota</taxon>
        <taxon>Alphaproteobacteria</taxon>
        <taxon>Caulobacterales</taxon>
        <taxon>Caulobacteraceae</taxon>
        <taxon>Terricaulis</taxon>
    </lineage>
</organism>
<dbReference type="EC" id="2.4.99.28" evidence="10"/>
<keyword evidence="7" id="KW-0808">Transferase</keyword>
<comment type="similarity">
    <text evidence="2">In the C-terminal section; belongs to the transpeptidase family.</text>
</comment>
<evidence type="ECO:0000256" key="8">
    <source>
        <dbReference type="ARBA" id="ARBA00022801"/>
    </source>
</evidence>
<dbReference type="Gene3D" id="1.10.3810.10">
    <property type="entry name" value="Biosynthetic peptidoglycan transglycosylase-like"/>
    <property type="match status" value="1"/>
</dbReference>
<dbReference type="InterPro" id="IPR009647">
    <property type="entry name" value="PBP_C"/>
</dbReference>
<dbReference type="Pfam" id="PF00912">
    <property type="entry name" value="Transgly"/>
    <property type="match status" value="1"/>
</dbReference>
<dbReference type="InterPro" id="IPR023346">
    <property type="entry name" value="Lysozyme-like_dom_sf"/>
</dbReference>
<dbReference type="AlphaFoldDB" id="A0A6I6MJF0"/>
<gene>
    <name evidence="15" type="primary">pbpD_1</name>
    <name evidence="15" type="ORF">DSM104635_00817</name>
</gene>
<evidence type="ECO:0000256" key="5">
    <source>
        <dbReference type="ARBA" id="ARBA00022670"/>
    </source>
</evidence>
<dbReference type="GO" id="GO:0009252">
    <property type="term" value="P:peptidoglycan biosynthetic process"/>
    <property type="evidence" value="ECO:0007669"/>
    <property type="project" value="UniProtKB-UniPathway"/>
</dbReference>
<comment type="similarity">
    <text evidence="3">In the N-terminal section; belongs to the glycosyltransferase 51 family.</text>
</comment>
<evidence type="ECO:0000256" key="6">
    <source>
        <dbReference type="ARBA" id="ARBA00022676"/>
    </source>
</evidence>
<dbReference type="InterPro" id="IPR011815">
    <property type="entry name" value="PBP_1c"/>
</dbReference>
<dbReference type="EMBL" id="CP047045">
    <property type="protein sequence ID" value="QGZ94001.1"/>
    <property type="molecule type" value="Genomic_DNA"/>
</dbReference>
<feature type="domain" description="Glycosyl transferase family 51" evidence="13">
    <location>
        <begin position="64"/>
        <end position="229"/>
    </location>
</feature>
<dbReference type="InterPro" id="IPR012338">
    <property type="entry name" value="Beta-lactam/transpept-like"/>
</dbReference>
<evidence type="ECO:0000256" key="9">
    <source>
        <dbReference type="ARBA" id="ARBA00023268"/>
    </source>
</evidence>
<evidence type="ECO:0000256" key="1">
    <source>
        <dbReference type="ARBA" id="ARBA00004752"/>
    </source>
</evidence>
<dbReference type="InterPro" id="IPR001264">
    <property type="entry name" value="Glyco_trans_51"/>
</dbReference>
<dbReference type="Pfam" id="PF00905">
    <property type="entry name" value="Transpeptidase"/>
    <property type="match status" value="1"/>
</dbReference>
<evidence type="ECO:0000256" key="11">
    <source>
        <dbReference type="ARBA" id="ARBA00049902"/>
    </source>
</evidence>
<comment type="catalytic activity">
    <reaction evidence="11">
        <text>[GlcNAc-(1-&gt;4)-Mur2Ac(oyl-L-Ala-gamma-D-Glu-L-Lys-D-Ala-D-Ala)](n)-di-trans,octa-cis-undecaprenyl diphosphate + beta-D-GlcNAc-(1-&gt;4)-Mur2Ac(oyl-L-Ala-gamma-D-Glu-L-Lys-D-Ala-D-Ala)-di-trans,octa-cis-undecaprenyl diphosphate = [GlcNAc-(1-&gt;4)-Mur2Ac(oyl-L-Ala-gamma-D-Glu-L-Lys-D-Ala-D-Ala)](n+1)-di-trans,octa-cis-undecaprenyl diphosphate + di-trans,octa-cis-undecaprenyl diphosphate + H(+)</text>
        <dbReference type="Rhea" id="RHEA:23708"/>
        <dbReference type="Rhea" id="RHEA-COMP:9602"/>
        <dbReference type="Rhea" id="RHEA-COMP:9603"/>
        <dbReference type="ChEBI" id="CHEBI:15378"/>
        <dbReference type="ChEBI" id="CHEBI:58405"/>
        <dbReference type="ChEBI" id="CHEBI:60033"/>
        <dbReference type="ChEBI" id="CHEBI:78435"/>
        <dbReference type="EC" id="2.4.99.28"/>
    </reaction>
</comment>
<dbReference type="RefSeq" id="WP_158764975.1">
    <property type="nucleotide sequence ID" value="NZ_CP047045.1"/>
</dbReference>
<dbReference type="PANTHER" id="PTHR32282:SF15">
    <property type="entry name" value="PENICILLIN-BINDING PROTEIN 1C"/>
    <property type="match status" value="1"/>
</dbReference>
<feature type="domain" description="Penicillin-binding protein transpeptidase" evidence="12">
    <location>
        <begin position="338"/>
        <end position="529"/>
    </location>
</feature>
<evidence type="ECO:0000313" key="15">
    <source>
        <dbReference type="EMBL" id="QGZ94001.1"/>
    </source>
</evidence>
<dbReference type="SUPFAM" id="SSF56601">
    <property type="entry name" value="beta-lactamase/transpeptidase-like"/>
    <property type="match status" value="1"/>
</dbReference>
<dbReference type="UniPathway" id="UPA00219"/>
<dbReference type="NCBIfam" id="TIGR02073">
    <property type="entry name" value="PBP_1c"/>
    <property type="match status" value="1"/>
</dbReference>
<dbReference type="Pfam" id="PF06832">
    <property type="entry name" value="BiPBP_C"/>
    <property type="match status" value="1"/>
</dbReference>
<dbReference type="PANTHER" id="PTHR32282">
    <property type="entry name" value="BINDING PROTEIN TRANSPEPTIDASE, PUTATIVE-RELATED"/>
    <property type="match status" value="1"/>
</dbReference>
<proteinExistence type="inferred from homology"/>
<dbReference type="InterPro" id="IPR001460">
    <property type="entry name" value="PCN-bd_Tpept"/>
</dbReference>
<evidence type="ECO:0000256" key="10">
    <source>
        <dbReference type="ARBA" id="ARBA00044770"/>
    </source>
</evidence>
<dbReference type="InterPro" id="IPR050396">
    <property type="entry name" value="Glycosyltr_51/Transpeptidase"/>
</dbReference>
<keyword evidence="4" id="KW-0121">Carboxypeptidase</keyword>
<comment type="pathway">
    <text evidence="1">Cell wall biogenesis; peptidoglycan biosynthesis.</text>
</comment>
<evidence type="ECO:0000259" key="13">
    <source>
        <dbReference type="Pfam" id="PF00912"/>
    </source>
</evidence>
<evidence type="ECO:0000256" key="4">
    <source>
        <dbReference type="ARBA" id="ARBA00022645"/>
    </source>
</evidence>
<dbReference type="InterPro" id="IPR036950">
    <property type="entry name" value="PBP_transglycosylase"/>
</dbReference>
<dbReference type="GO" id="GO:0004180">
    <property type="term" value="F:carboxypeptidase activity"/>
    <property type="evidence" value="ECO:0007669"/>
    <property type="project" value="UniProtKB-KW"/>
</dbReference>
<keyword evidence="5" id="KW-0645">Protease</keyword>
<feature type="domain" description="Penicillin-binding C-terminal" evidence="14">
    <location>
        <begin position="595"/>
        <end position="682"/>
    </location>
</feature>
<evidence type="ECO:0000256" key="3">
    <source>
        <dbReference type="ARBA" id="ARBA00007739"/>
    </source>
</evidence>
<dbReference type="SUPFAM" id="SSF53955">
    <property type="entry name" value="Lysozyme-like"/>
    <property type="match status" value="1"/>
</dbReference>
<protein>
    <recommendedName>
        <fullName evidence="10">peptidoglycan glycosyltransferase</fullName>
        <ecNumber evidence="10">2.4.99.28</ecNumber>
    </recommendedName>
</protein>